<dbReference type="PANTHER" id="PTHR19327:SF0">
    <property type="entry name" value="GOLGIN SUBFAMILY A MEMBER 4"/>
    <property type="match status" value="1"/>
</dbReference>
<feature type="coiled-coil region" evidence="1">
    <location>
        <begin position="107"/>
        <end position="166"/>
    </location>
</feature>
<keyword evidence="1" id="KW-0175">Coiled coil</keyword>
<feature type="coiled-coil region" evidence="1">
    <location>
        <begin position="1306"/>
        <end position="1340"/>
    </location>
</feature>
<sequence>MFHKLKENVAKSDRSRTAAANKTHAERTRTSSTTSHSSQISSSTTGFESVQLPANPNTDNEPGLFHLTDPTFDFADLDSASVASSVCHTGSDLGDLQTRFKHVHHLARSFKTKYQQVTEKCKQLEKERDQLHELLGSSQTRAFRRIDELREQVDLDKKAKQDVEVNYNLMLSEKDEFIQVLRLQVLFVFCFTNTDMLLWHLHSLSLFFAHHLCMQVSLLKEGKDLPPELEEQINAGHEREARRQRSLEQENQELKSQLSSKLAESDCLRRELTDSRLAQAAMEEQVRVLKSQLLLTSNVVLDSDTIVVATTNEDDVNVPPTTESVLGESEVDAELHRLTEQLQQMREQLLAKESEIDQLRQHTTDDEVQHHMLVEQLVAYTEKETESGEYGNLKRLLLEMTNELTSCQQALELSRTREGDLAGQLKDQLQKANQRELRNCTRLRELIVQHVWGSALELENEPIERIIDETSLLLKDLVGQINETKGELQNTIESMKENKLHHEKEIHQLSETHETTTKSLHTMLSHEQALTEELKRQLDISASESSELREQSTQLRSELAHSKDCAVDAKNALSELQMKYSNLESDTQAQLQSLSDVLEAEKLEHQSTRRSMKLLESERNQLSDKLLSLTRQFETEHTQMSVTMTEITEDLEHTHRRLAAAENLVSSYLHIGRELSELRQHCSDVQTLLRQLRTEWKAMIAAASHALKENADQFIDRLGQWYSESLNVWNEERTELQTQIFSLENRLRQTLDDLQEARLQHSVCENQFAAYKACIKELESRSVSSVVLRSAEELMEAKLLLQADQSAELTSLHHRLHDVPSELNSNIANEGRVEFASMDRPITQTSAKSLREEETIMFTELLQHEMNSWELWTNQSIEAVVVRQQEKLASLSNLVNSSMGRITQLEQTLDCMQKSQEQQCHLKQLLTSSEDRNHELIRQLSDRADQISSLESDLAEALDRSHRWEVANAEKISVIVHYIQTLLCSLTARVRDESFQTVFPGHDPVTIDATVTDIETAMVEVDKLMQTGDASKVLHPLVECIQPIILQSVKLVSTLDDRYRHICDSYQRVFTEWQQLTSENASSLEMQSMLKVQLDETQLELASLHDRHKTDSEKIAFLESSLSVASKQLEELRAQALHTQASMDEKEKETIDTFSSCAQQIQDLKSSLANATTLIANKEAEVSAMETNVSELTTKLSSLHTAYLSIFEQAVGVQLNSLKTRLERVQQGFANIRLIEDDPLSEQIQLVERSISAIRVPDPTVSPNSSSFVEDLARIENTLHSLSQDIHDRLVATRSIEVDQQVTIRMNQLEEDYRMAELRCKQLMQDLEQSRTELNALQIIRAEEADRYRESELSMTAHVTEMENRLSKAQTALVEQSRVVQTKSDLIFSMDLQLQEFQSLQKSTEERLFDKEQELKRQIEAISRMENERADLLQKLQLSQSSHQHIQDQLTETLQSAEEQKQKLEQAYQSQLDAVESAANVREKQYKQQLKDVKARLKQVLQDWENLRKSTQSATTREQHLSAQLVSVEAELEQQRVECEQLRENIEQMKLDQVTVLGQSLPITEPQAVEALTQCPPKS</sequence>
<gene>
    <name evidence="3" type="ORF">DEA37_0013485</name>
</gene>
<feature type="region of interest" description="Disordered" evidence="2">
    <location>
        <begin position="237"/>
        <end position="258"/>
    </location>
</feature>
<proteinExistence type="predicted"/>
<dbReference type="GO" id="GO:0048193">
    <property type="term" value="P:Golgi vesicle transport"/>
    <property type="evidence" value="ECO:0007669"/>
    <property type="project" value="TreeGrafter"/>
</dbReference>
<feature type="coiled-coil region" evidence="1">
    <location>
        <begin position="1115"/>
        <end position="1195"/>
    </location>
</feature>
<name>A0A5J4NE55_9TREM</name>
<accession>A0A5J4NE55</accession>
<feature type="compositionally biased region" description="Polar residues" evidence="2">
    <location>
        <begin position="46"/>
        <end position="60"/>
    </location>
</feature>
<feature type="compositionally biased region" description="Basic and acidic residues" evidence="2">
    <location>
        <begin position="1"/>
        <end position="16"/>
    </location>
</feature>
<feature type="coiled-coil region" evidence="1">
    <location>
        <begin position="1408"/>
        <end position="1552"/>
    </location>
</feature>
<feature type="coiled-coil region" evidence="1">
    <location>
        <begin position="726"/>
        <end position="760"/>
    </location>
</feature>
<comment type="caution">
    <text evidence="3">The sequence shown here is derived from an EMBL/GenBank/DDBJ whole genome shotgun (WGS) entry which is preliminary data.</text>
</comment>
<feature type="coiled-coil region" evidence="1">
    <location>
        <begin position="328"/>
        <end position="362"/>
    </location>
</feature>
<feature type="compositionally biased region" description="Low complexity" evidence="2">
    <location>
        <begin position="30"/>
        <end position="45"/>
    </location>
</feature>
<evidence type="ECO:0000256" key="2">
    <source>
        <dbReference type="SAM" id="MobiDB-lite"/>
    </source>
</evidence>
<evidence type="ECO:0000313" key="4">
    <source>
        <dbReference type="Proteomes" id="UP000324629"/>
    </source>
</evidence>
<evidence type="ECO:0000313" key="3">
    <source>
        <dbReference type="EMBL" id="KAA3673785.1"/>
    </source>
</evidence>
<evidence type="ECO:0008006" key="5">
    <source>
        <dbReference type="Google" id="ProtNLM"/>
    </source>
</evidence>
<organism evidence="3 4">
    <name type="scientific">Paragonimus westermani</name>
    <dbReference type="NCBI Taxonomy" id="34504"/>
    <lineage>
        <taxon>Eukaryota</taxon>
        <taxon>Metazoa</taxon>
        <taxon>Spiralia</taxon>
        <taxon>Lophotrochozoa</taxon>
        <taxon>Platyhelminthes</taxon>
        <taxon>Trematoda</taxon>
        <taxon>Digenea</taxon>
        <taxon>Plagiorchiida</taxon>
        <taxon>Troglotremata</taxon>
        <taxon>Troglotrematidae</taxon>
        <taxon>Paragonimus</taxon>
    </lineage>
</organism>
<evidence type="ECO:0000256" key="1">
    <source>
        <dbReference type="SAM" id="Coils"/>
    </source>
</evidence>
<dbReference type="GO" id="GO:0031267">
    <property type="term" value="F:small GTPase binding"/>
    <property type="evidence" value="ECO:0007669"/>
    <property type="project" value="TreeGrafter"/>
</dbReference>
<dbReference type="EMBL" id="QNGE01003642">
    <property type="protein sequence ID" value="KAA3673785.1"/>
    <property type="molecule type" value="Genomic_DNA"/>
</dbReference>
<reference evidence="3 4" key="1">
    <citation type="journal article" date="2019" name="Gigascience">
        <title>Whole-genome sequence of the oriental lung fluke Paragonimus westermani.</title>
        <authorList>
            <person name="Oey H."/>
            <person name="Zakrzewski M."/>
            <person name="Narain K."/>
            <person name="Devi K.R."/>
            <person name="Agatsuma T."/>
            <person name="Nawaratna S."/>
            <person name="Gobert G.N."/>
            <person name="Jones M.K."/>
            <person name="Ragan M.A."/>
            <person name="McManus D.P."/>
            <person name="Krause L."/>
        </authorList>
    </citation>
    <scope>NUCLEOTIDE SEQUENCE [LARGE SCALE GENOMIC DNA]</scope>
    <source>
        <strain evidence="3 4">IND2009</strain>
    </source>
</reference>
<feature type="coiled-coil region" evidence="1">
    <location>
        <begin position="478"/>
        <end position="695"/>
    </location>
</feature>
<feature type="region of interest" description="Disordered" evidence="2">
    <location>
        <begin position="1"/>
        <end position="64"/>
    </location>
</feature>
<dbReference type="PANTHER" id="PTHR19327">
    <property type="entry name" value="GOLGIN"/>
    <property type="match status" value="1"/>
</dbReference>
<dbReference type="Proteomes" id="UP000324629">
    <property type="component" value="Unassembled WGS sequence"/>
</dbReference>
<feature type="compositionally biased region" description="Basic and acidic residues" evidence="2">
    <location>
        <begin position="237"/>
        <end position="248"/>
    </location>
</feature>
<keyword evidence="4" id="KW-1185">Reference proteome</keyword>
<dbReference type="Gene3D" id="1.20.5.340">
    <property type="match status" value="1"/>
</dbReference>
<protein>
    <recommendedName>
        <fullName evidence="5">Golgin subfamily A member 4</fullName>
    </recommendedName>
</protein>
<dbReference type="GO" id="GO:0005794">
    <property type="term" value="C:Golgi apparatus"/>
    <property type="evidence" value="ECO:0007669"/>
    <property type="project" value="TreeGrafter"/>
</dbReference>